<evidence type="ECO:0000313" key="3">
    <source>
        <dbReference type="EMBL" id="KPQ29120.1"/>
    </source>
</evidence>
<reference evidence="3 4" key="1">
    <citation type="submission" date="2015-09" db="EMBL/GenBank/DDBJ databases">
        <title>Identification and resolution of microdiversity through metagenomic sequencing of parallel consortia.</title>
        <authorList>
            <person name="Nelson W.C."/>
            <person name="Romine M.F."/>
            <person name="Lindemann S.R."/>
        </authorList>
    </citation>
    <scope>NUCLEOTIDE SEQUENCE [LARGE SCALE GENOMIC DNA]</scope>
    <source>
        <strain evidence="3">HL-55</strain>
    </source>
</reference>
<evidence type="ECO:0000259" key="2">
    <source>
        <dbReference type="Pfam" id="PF09423"/>
    </source>
</evidence>
<name>A0A0P8BL31_9GAMM</name>
<feature type="region of interest" description="Disordered" evidence="1">
    <location>
        <begin position="251"/>
        <end position="284"/>
    </location>
</feature>
<gene>
    <name evidence="3" type="ORF">HLUCCX14_07540</name>
</gene>
<dbReference type="PANTHER" id="PTHR43606">
    <property type="entry name" value="PHOSPHATASE, PUTATIVE (AFU_ORTHOLOGUE AFUA_6G08710)-RELATED"/>
    <property type="match status" value="1"/>
</dbReference>
<accession>A0A0P8BL31</accession>
<dbReference type="EMBL" id="LJZQ01000008">
    <property type="protein sequence ID" value="KPQ29120.1"/>
    <property type="molecule type" value="Genomic_DNA"/>
</dbReference>
<sequence length="284" mass="31600">MILTTKLIQIPVWNSQKQMRRSQNESRAAFWVIVNQVNMSQLGTTEVLPVARTLFGDRASGPELYTSGWGGFPNARRELYAFMRENSIIDNVVLSGDSHGWFAHDLVEDPSIPNYLPALSSSGPGGLLQTVGVELVPSSLGRPGGGEVVAGIIYEQTMGRAVREDYDNFHENFVPLGKAAIKALETAAKLANPNLRYFNWRSYGYGISHITENSHIFELWEVAYPKANGRSKLIQQFDNRKGNPGLLARNLFGRSETGGTDDVDRDSLPPEQTQAREFTEQIDR</sequence>
<dbReference type="Pfam" id="PF09423">
    <property type="entry name" value="PhoD"/>
    <property type="match status" value="1"/>
</dbReference>
<evidence type="ECO:0000313" key="4">
    <source>
        <dbReference type="Proteomes" id="UP000050416"/>
    </source>
</evidence>
<feature type="domain" description="PhoD-like phosphatase metallophosphatase" evidence="2">
    <location>
        <begin position="19"/>
        <end position="213"/>
    </location>
</feature>
<organism evidence="3 4">
    <name type="scientific">Marinobacter excellens HL-55</name>
    <dbReference type="NCBI Taxonomy" id="1305731"/>
    <lineage>
        <taxon>Bacteria</taxon>
        <taxon>Pseudomonadati</taxon>
        <taxon>Pseudomonadota</taxon>
        <taxon>Gammaproteobacteria</taxon>
        <taxon>Pseudomonadales</taxon>
        <taxon>Marinobacteraceae</taxon>
        <taxon>Marinobacter</taxon>
    </lineage>
</organism>
<dbReference type="STRING" id="1305731.GCA_000934705_00571"/>
<dbReference type="PANTHER" id="PTHR43606:SF2">
    <property type="entry name" value="ALKALINE PHOSPHATASE FAMILY PROTEIN (AFU_ORTHOLOGUE AFUA_5G03860)"/>
    <property type="match status" value="1"/>
</dbReference>
<comment type="caution">
    <text evidence="3">The sequence shown here is derived from an EMBL/GenBank/DDBJ whole genome shotgun (WGS) entry which is preliminary data.</text>
</comment>
<dbReference type="InterPro" id="IPR038607">
    <property type="entry name" value="PhoD-like_sf"/>
</dbReference>
<evidence type="ECO:0000256" key="1">
    <source>
        <dbReference type="SAM" id="MobiDB-lite"/>
    </source>
</evidence>
<dbReference type="Gene3D" id="3.60.21.70">
    <property type="entry name" value="PhoD-like phosphatase"/>
    <property type="match status" value="1"/>
</dbReference>
<dbReference type="OrthoDB" id="327733at2"/>
<dbReference type="PATRIC" id="fig|1305731.5.peg.323"/>
<dbReference type="AlphaFoldDB" id="A0A0P8BL31"/>
<dbReference type="Proteomes" id="UP000050416">
    <property type="component" value="Unassembled WGS sequence"/>
</dbReference>
<protein>
    <submittedName>
        <fullName evidence="3">Phosphodiesterase/alkaline phosphatase D</fullName>
    </submittedName>
</protein>
<proteinExistence type="predicted"/>
<dbReference type="InterPro" id="IPR052900">
    <property type="entry name" value="Phospholipid_Metab_Enz"/>
</dbReference>
<dbReference type="InterPro" id="IPR018946">
    <property type="entry name" value="PhoD-like_MPP"/>
</dbReference>